<accession>A0A4Z2H820</accession>
<evidence type="ECO:0000313" key="3">
    <source>
        <dbReference type="Proteomes" id="UP000314294"/>
    </source>
</evidence>
<dbReference type="AlphaFoldDB" id="A0A4Z2H820"/>
<sequence>MRFNKEHLLRFVCTSQRVEIISDEKHTVNTRWAGQVGEEKVSETEEGKETDNEHQGEVVLARGEEDGDQK</sequence>
<feature type="compositionally biased region" description="Basic and acidic residues" evidence="1">
    <location>
        <begin position="37"/>
        <end position="70"/>
    </location>
</feature>
<evidence type="ECO:0000313" key="2">
    <source>
        <dbReference type="EMBL" id="TNN61791.1"/>
    </source>
</evidence>
<protein>
    <submittedName>
        <fullName evidence="2">Uncharacterized protein</fullName>
    </submittedName>
</protein>
<dbReference type="EMBL" id="SRLO01000308">
    <property type="protein sequence ID" value="TNN61791.1"/>
    <property type="molecule type" value="Genomic_DNA"/>
</dbReference>
<dbReference type="Proteomes" id="UP000314294">
    <property type="component" value="Unassembled WGS sequence"/>
</dbReference>
<comment type="caution">
    <text evidence="2">The sequence shown here is derived from an EMBL/GenBank/DDBJ whole genome shotgun (WGS) entry which is preliminary data.</text>
</comment>
<evidence type="ECO:0000256" key="1">
    <source>
        <dbReference type="SAM" id="MobiDB-lite"/>
    </source>
</evidence>
<proteinExistence type="predicted"/>
<gene>
    <name evidence="2" type="ORF">EYF80_028013</name>
</gene>
<reference evidence="2 3" key="1">
    <citation type="submission" date="2019-03" db="EMBL/GenBank/DDBJ databases">
        <title>First draft genome of Liparis tanakae, snailfish: a comprehensive survey of snailfish specific genes.</title>
        <authorList>
            <person name="Kim W."/>
            <person name="Song I."/>
            <person name="Jeong J.-H."/>
            <person name="Kim D."/>
            <person name="Kim S."/>
            <person name="Ryu S."/>
            <person name="Song J.Y."/>
            <person name="Lee S.K."/>
        </authorList>
    </citation>
    <scope>NUCLEOTIDE SEQUENCE [LARGE SCALE GENOMIC DNA]</scope>
    <source>
        <tissue evidence="2">Muscle</tissue>
    </source>
</reference>
<keyword evidence="3" id="KW-1185">Reference proteome</keyword>
<feature type="region of interest" description="Disordered" evidence="1">
    <location>
        <begin position="35"/>
        <end position="70"/>
    </location>
</feature>
<organism evidence="2 3">
    <name type="scientific">Liparis tanakae</name>
    <name type="common">Tanaka's snailfish</name>
    <dbReference type="NCBI Taxonomy" id="230148"/>
    <lineage>
        <taxon>Eukaryota</taxon>
        <taxon>Metazoa</taxon>
        <taxon>Chordata</taxon>
        <taxon>Craniata</taxon>
        <taxon>Vertebrata</taxon>
        <taxon>Euteleostomi</taxon>
        <taxon>Actinopterygii</taxon>
        <taxon>Neopterygii</taxon>
        <taxon>Teleostei</taxon>
        <taxon>Neoteleostei</taxon>
        <taxon>Acanthomorphata</taxon>
        <taxon>Eupercaria</taxon>
        <taxon>Perciformes</taxon>
        <taxon>Cottioidei</taxon>
        <taxon>Cottales</taxon>
        <taxon>Liparidae</taxon>
        <taxon>Liparis</taxon>
    </lineage>
</organism>
<name>A0A4Z2H820_9TELE</name>